<dbReference type="InterPro" id="IPR022002">
    <property type="entry name" value="ChsH2_Znr"/>
</dbReference>
<name>A0A1H4KKK4_STRMJ</name>
<dbReference type="Pfam" id="PF01796">
    <property type="entry name" value="OB_ChsH2_C"/>
    <property type="match status" value="1"/>
</dbReference>
<organism evidence="3 4">
    <name type="scientific">Streptomyces melanosporofaciens</name>
    <dbReference type="NCBI Taxonomy" id="67327"/>
    <lineage>
        <taxon>Bacteria</taxon>
        <taxon>Bacillati</taxon>
        <taxon>Actinomycetota</taxon>
        <taxon>Actinomycetes</taxon>
        <taxon>Kitasatosporales</taxon>
        <taxon>Streptomycetaceae</taxon>
        <taxon>Streptomyces</taxon>
        <taxon>Streptomyces violaceusniger group</taxon>
    </lineage>
</organism>
<dbReference type="AlphaFoldDB" id="A0A1H4KKK4"/>
<gene>
    <name evidence="3" type="ORF">SAMN04490356_0790</name>
</gene>
<reference evidence="4" key="1">
    <citation type="submission" date="2016-10" db="EMBL/GenBank/DDBJ databases">
        <authorList>
            <person name="Varghese N."/>
            <person name="Submissions S."/>
        </authorList>
    </citation>
    <scope>NUCLEOTIDE SEQUENCE [LARGE SCALE GENOMIC DNA]</scope>
    <source>
        <strain evidence="4">DSM 40318</strain>
    </source>
</reference>
<evidence type="ECO:0000313" key="3">
    <source>
        <dbReference type="EMBL" id="SEB58923.1"/>
    </source>
</evidence>
<dbReference type="InterPro" id="IPR012340">
    <property type="entry name" value="NA-bd_OB-fold"/>
</dbReference>
<dbReference type="PANTHER" id="PTHR34075">
    <property type="entry name" value="BLR3430 PROTEIN"/>
    <property type="match status" value="1"/>
</dbReference>
<dbReference type="Proteomes" id="UP000198609">
    <property type="component" value="Unassembled WGS sequence"/>
</dbReference>
<evidence type="ECO:0008006" key="5">
    <source>
        <dbReference type="Google" id="ProtNLM"/>
    </source>
</evidence>
<dbReference type="InterPro" id="IPR052513">
    <property type="entry name" value="Thioester_dehydratase-like"/>
</dbReference>
<dbReference type="InterPro" id="IPR002878">
    <property type="entry name" value="ChsH2_C"/>
</dbReference>
<evidence type="ECO:0000259" key="1">
    <source>
        <dbReference type="Pfam" id="PF01796"/>
    </source>
</evidence>
<feature type="domain" description="ChsH2 rubredoxin-like zinc ribbon" evidence="2">
    <location>
        <begin position="22"/>
        <end position="47"/>
    </location>
</feature>
<dbReference type="RefSeq" id="WP_093460306.1">
    <property type="nucleotide sequence ID" value="NZ_FNST01000002.1"/>
</dbReference>
<dbReference type="PANTHER" id="PTHR34075:SF5">
    <property type="entry name" value="BLR3430 PROTEIN"/>
    <property type="match status" value="1"/>
</dbReference>
<protein>
    <recommendedName>
        <fullName evidence="5">DUF35 domain-containing protein</fullName>
    </recommendedName>
</protein>
<evidence type="ECO:0000313" key="4">
    <source>
        <dbReference type="Proteomes" id="UP000198609"/>
    </source>
</evidence>
<feature type="domain" description="ChsH2 C-terminal OB-fold" evidence="1">
    <location>
        <begin position="59"/>
        <end position="123"/>
    </location>
</feature>
<evidence type="ECO:0000259" key="2">
    <source>
        <dbReference type="Pfam" id="PF12172"/>
    </source>
</evidence>
<dbReference type="SUPFAM" id="SSF50249">
    <property type="entry name" value="Nucleic acid-binding proteins"/>
    <property type="match status" value="1"/>
</dbReference>
<dbReference type="EMBL" id="FNST01000002">
    <property type="protein sequence ID" value="SEB58923.1"/>
    <property type="molecule type" value="Genomic_DNA"/>
</dbReference>
<keyword evidence="4" id="KW-1185">Reference proteome</keyword>
<dbReference type="Pfam" id="PF12172">
    <property type="entry name" value="zf-ChsH2"/>
    <property type="match status" value="1"/>
</dbReference>
<accession>A0A1H4KKK4</accession>
<proteinExistence type="predicted"/>
<sequence>MSQQPSRPLPKINRYTDTQPFWKAAKEHRLLLQYCTDTGQAQWFPRSVSVSTGRRHLEWREVRGEGTVYTFTVTQRAWPGHEDRVPYVVALVELPEGVRILASVLNCDPDEVRIGMPVRVCWEHLSEEIEYPAFEPA</sequence>